<evidence type="ECO:0000256" key="1">
    <source>
        <dbReference type="ARBA" id="ARBA00004635"/>
    </source>
</evidence>
<dbReference type="PROSITE" id="PS51257">
    <property type="entry name" value="PROKAR_LIPOPROTEIN"/>
    <property type="match status" value="1"/>
</dbReference>
<dbReference type="PANTHER" id="PTHR30429:SF0">
    <property type="entry name" value="METHIONINE-BINDING LIPOPROTEIN METQ"/>
    <property type="match status" value="1"/>
</dbReference>
<dbReference type="RefSeq" id="WP_024362806.1">
    <property type="nucleotide sequence ID" value="NZ_BJNS01000026.1"/>
</dbReference>
<keyword evidence="2 8" id="KW-0732">Signal</keyword>
<keyword evidence="3" id="KW-0472">Membrane</keyword>
<proteinExistence type="inferred from homology"/>
<evidence type="ECO:0000313" key="10">
    <source>
        <dbReference type="EMBL" id="SUV15497.1"/>
    </source>
</evidence>
<evidence type="ECO:0000256" key="7">
    <source>
        <dbReference type="PIRSR" id="PIRSR002854-1"/>
    </source>
</evidence>
<dbReference type="EMBL" id="UFSZ01000001">
    <property type="protein sequence ID" value="SUV15497.1"/>
    <property type="molecule type" value="Genomic_DNA"/>
</dbReference>
<feature type="chain" id="PRO_5038632704" description="Lipoprotein" evidence="8">
    <location>
        <begin position="19"/>
        <end position="283"/>
    </location>
</feature>
<evidence type="ECO:0000256" key="3">
    <source>
        <dbReference type="ARBA" id="ARBA00023136"/>
    </source>
</evidence>
<feature type="signal peptide" evidence="8">
    <location>
        <begin position="1"/>
        <end position="18"/>
    </location>
</feature>
<comment type="similarity">
    <text evidence="6">Belongs to the nlpA lipoprotein family.</text>
</comment>
<evidence type="ECO:0000256" key="4">
    <source>
        <dbReference type="ARBA" id="ARBA00023139"/>
    </source>
</evidence>
<dbReference type="Proteomes" id="UP000255295">
    <property type="component" value="Unassembled WGS sequence"/>
</dbReference>
<dbReference type="GO" id="GO:0016020">
    <property type="term" value="C:membrane"/>
    <property type="evidence" value="ECO:0007669"/>
    <property type="project" value="UniProtKB-SubCell"/>
</dbReference>
<organism evidence="9 11">
    <name type="scientific">Lysinibacillus sphaericus</name>
    <name type="common">Bacillus sphaericus</name>
    <dbReference type="NCBI Taxonomy" id="1421"/>
    <lineage>
        <taxon>Bacteria</taxon>
        <taxon>Bacillati</taxon>
        <taxon>Bacillota</taxon>
        <taxon>Bacilli</taxon>
        <taxon>Bacillales</taxon>
        <taxon>Bacillaceae</taxon>
        <taxon>Lysinibacillus</taxon>
    </lineage>
</organism>
<dbReference type="AlphaFoldDB" id="A0A2S0K588"/>
<dbReference type="PANTHER" id="PTHR30429">
    <property type="entry name" value="D-METHIONINE-BINDING LIPOPROTEIN METQ"/>
    <property type="match status" value="1"/>
</dbReference>
<dbReference type="Pfam" id="PF03180">
    <property type="entry name" value="Lipoprotein_9"/>
    <property type="match status" value="1"/>
</dbReference>
<dbReference type="Gene3D" id="3.40.190.10">
    <property type="entry name" value="Periplasmic binding protein-like II"/>
    <property type="match status" value="2"/>
</dbReference>
<evidence type="ECO:0000313" key="11">
    <source>
        <dbReference type="Proteomes" id="UP000238825"/>
    </source>
</evidence>
<reference evidence="9 11" key="1">
    <citation type="submission" date="2017-03" db="EMBL/GenBank/DDBJ databases">
        <title>The whole genome sequencing and assembly of Lysinibacillus sphaericus DSM 28T strain.</title>
        <authorList>
            <person name="Lee Y.-J."/>
            <person name="Yi H."/>
            <person name="Bahn Y.-S."/>
            <person name="Kim J.F."/>
            <person name="Lee D.-W."/>
        </authorList>
    </citation>
    <scope>NUCLEOTIDE SEQUENCE [LARGE SCALE GENOMIC DNA]</scope>
    <source>
        <strain evidence="9 11">DSM 28</strain>
    </source>
</reference>
<evidence type="ECO:0000256" key="6">
    <source>
        <dbReference type="PIRNR" id="PIRNR002854"/>
    </source>
</evidence>
<dbReference type="Proteomes" id="UP000238825">
    <property type="component" value="Chromosome"/>
</dbReference>
<evidence type="ECO:0000256" key="5">
    <source>
        <dbReference type="ARBA" id="ARBA00023288"/>
    </source>
</evidence>
<dbReference type="EMBL" id="CP019980">
    <property type="protein sequence ID" value="AVK98532.1"/>
    <property type="molecule type" value="Genomic_DNA"/>
</dbReference>
<feature type="lipid moiety-binding region" description="S-diacylglycerol cysteine" evidence="7">
    <location>
        <position position="20"/>
    </location>
</feature>
<dbReference type="InterPro" id="IPR004872">
    <property type="entry name" value="Lipoprotein_NlpA"/>
</dbReference>
<reference evidence="10 12" key="2">
    <citation type="submission" date="2018-06" db="EMBL/GenBank/DDBJ databases">
        <authorList>
            <consortium name="Pathogen Informatics"/>
            <person name="Doyle S."/>
        </authorList>
    </citation>
    <scope>NUCLEOTIDE SEQUENCE [LARGE SCALE GENOMIC DNA]</scope>
    <source>
        <strain evidence="10 12">NCTC10338</strain>
    </source>
</reference>
<accession>A0A2S0K588</accession>
<gene>
    <name evidence="10" type="primary">metQ_1</name>
    <name evidence="9" type="ORF">LS41612_20525</name>
    <name evidence="10" type="ORF">NCTC10338_00563</name>
</gene>
<evidence type="ECO:0000256" key="2">
    <source>
        <dbReference type="ARBA" id="ARBA00022729"/>
    </source>
</evidence>
<keyword evidence="5 6" id="KW-0449">Lipoprotein</keyword>
<evidence type="ECO:0000313" key="12">
    <source>
        <dbReference type="Proteomes" id="UP000255295"/>
    </source>
</evidence>
<dbReference type="GeneID" id="48278596"/>
<name>A0A2S0K588_LYSSH</name>
<evidence type="ECO:0000313" key="9">
    <source>
        <dbReference type="EMBL" id="AVK98532.1"/>
    </source>
</evidence>
<comment type="subcellular location">
    <subcellularLocation>
        <location evidence="1">Membrane</location>
        <topology evidence="1">Lipid-anchor</topology>
    </subcellularLocation>
</comment>
<evidence type="ECO:0000256" key="8">
    <source>
        <dbReference type="SAM" id="SignalP"/>
    </source>
</evidence>
<sequence length="283" mass="30927">MKKSLLAFLTIIFAVVLAACGASDKGADSKKDSDAAGESKSIKLGATAGPYSDMLKKAIIPQLEEKGYEVELVEFSDYVQPNKALDNGDIDANLFQHTIYLENFEEQNNMDLEPLIIVPTAPMGFFSNKYKSIDEIPNGATVAIANDPSNAARTLLSLQEQGLIEIDPKIEELKASEKDVVKNDKNLVFQPIEAAALPRTVESVDLAGVPGNFALAAGLDLLDAVFLENMPDQFRNVIAVKAENKDSQLSKDLVEIVESAKFEEIIDADFKGFGKPEWMKNRK</sequence>
<dbReference type="SUPFAM" id="SSF53850">
    <property type="entry name" value="Periplasmic binding protein-like II"/>
    <property type="match status" value="1"/>
</dbReference>
<protein>
    <recommendedName>
        <fullName evidence="6">Lipoprotein</fullName>
    </recommendedName>
</protein>
<dbReference type="PIRSF" id="PIRSF002854">
    <property type="entry name" value="MetQ"/>
    <property type="match status" value="1"/>
</dbReference>
<keyword evidence="4" id="KW-0564">Palmitate</keyword>